<evidence type="ECO:0000313" key="2">
    <source>
        <dbReference type="EMBL" id="MPC60522.1"/>
    </source>
</evidence>
<feature type="region of interest" description="Disordered" evidence="1">
    <location>
        <begin position="105"/>
        <end position="124"/>
    </location>
</feature>
<reference evidence="2 3" key="1">
    <citation type="submission" date="2019-05" db="EMBL/GenBank/DDBJ databases">
        <title>Another draft genome of Portunus trituberculatus and its Hox gene families provides insights of decapod evolution.</title>
        <authorList>
            <person name="Jeong J.-H."/>
            <person name="Song I."/>
            <person name="Kim S."/>
            <person name="Choi T."/>
            <person name="Kim D."/>
            <person name="Ryu S."/>
            <person name="Kim W."/>
        </authorList>
    </citation>
    <scope>NUCLEOTIDE SEQUENCE [LARGE SCALE GENOMIC DNA]</scope>
    <source>
        <tissue evidence="2">Muscle</tissue>
    </source>
</reference>
<feature type="compositionally biased region" description="Polar residues" evidence="1">
    <location>
        <begin position="105"/>
        <end position="116"/>
    </location>
</feature>
<keyword evidence="3" id="KW-1185">Reference proteome</keyword>
<dbReference type="EMBL" id="VSRR010017619">
    <property type="protein sequence ID" value="MPC60522.1"/>
    <property type="molecule type" value="Genomic_DNA"/>
</dbReference>
<accession>A0A5B7GP14</accession>
<gene>
    <name evidence="2" type="ORF">E2C01_054569</name>
</gene>
<proteinExistence type="predicted"/>
<evidence type="ECO:0000313" key="3">
    <source>
        <dbReference type="Proteomes" id="UP000324222"/>
    </source>
</evidence>
<sequence>MTGHTPRPSPWHEVSPLTPKGPPSYCQCPVHGAQRATHHAPASGMKTPLLLPVSSAWCTACHTPRPSPWHEVSPLTPKGPPSYCQCLVYGVQRALAHGELFSPVSSQARDPYTPSTRLADIDSPAHGDPLPSLRRCKWMIIVKLETAKEMKDLLPVPCLGPQARPDSHLLPSCGAQGRHGPQPIFGRNLSNFF</sequence>
<dbReference type="AlphaFoldDB" id="A0A5B7GP14"/>
<comment type="caution">
    <text evidence="2">The sequence shown here is derived from an EMBL/GenBank/DDBJ whole genome shotgun (WGS) entry which is preliminary data.</text>
</comment>
<dbReference type="Proteomes" id="UP000324222">
    <property type="component" value="Unassembled WGS sequence"/>
</dbReference>
<name>A0A5B7GP14_PORTR</name>
<protein>
    <submittedName>
        <fullName evidence="2">Uncharacterized protein</fullName>
    </submittedName>
</protein>
<evidence type="ECO:0000256" key="1">
    <source>
        <dbReference type="SAM" id="MobiDB-lite"/>
    </source>
</evidence>
<organism evidence="2 3">
    <name type="scientific">Portunus trituberculatus</name>
    <name type="common">Swimming crab</name>
    <name type="synonym">Neptunus trituberculatus</name>
    <dbReference type="NCBI Taxonomy" id="210409"/>
    <lineage>
        <taxon>Eukaryota</taxon>
        <taxon>Metazoa</taxon>
        <taxon>Ecdysozoa</taxon>
        <taxon>Arthropoda</taxon>
        <taxon>Crustacea</taxon>
        <taxon>Multicrustacea</taxon>
        <taxon>Malacostraca</taxon>
        <taxon>Eumalacostraca</taxon>
        <taxon>Eucarida</taxon>
        <taxon>Decapoda</taxon>
        <taxon>Pleocyemata</taxon>
        <taxon>Brachyura</taxon>
        <taxon>Eubrachyura</taxon>
        <taxon>Portunoidea</taxon>
        <taxon>Portunidae</taxon>
        <taxon>Portuninae</taxon>
        <taxon>Portunus</taxon>
    </lineage>
</organism>